<dbReference type="OrthoDB" id="9815360at2"/>
<dbReference type="InterPro" id="IPR012166">
    <property type="entry name" value="Uncharacterised_RocB"/>
</dbReference>
<keyword evidence="2" id="KW-1185">Reference proteome</keyword>
<organism evidence="1 2">
    <name type="scientific">Planococcus lenghuensis</name>
    <dbReference type="NCBI Taxonomy" id="2213202"/>
    <lineage>
        <taxon>Bacteria</taxon>
        <taxon>Bacillati</taxon>
        <taxon>Bacillota</taxon>
        <taxon>Bacilli</taxon>
        <taxon>Bacillales</taxon>
        <taxon>Caryophanaceae</taxon>
        <taxon>Planococcus</taxon>
    </lineage>
</organism>
<dbReference type="RefSeq" id="WP_077590146.1">
    <property type="nucleotide sequence ID" value="NZ_CP019640.1"/>
</dbReference>
<accession>A0A1Q2L1K7</accession>
<dbReference type="KEGG" id="pmar:B0X71_14880"/>
<evidence type="ECO:0000313" key="2">
    <source>
        <dbReference type="Proteomes" id="UP000188184"/>
    </source>
</evidence>
<gene>
    <name evidence="1" type="ORF">B0X71_14880</name>
</gene>
<protein>
    <submittedName>
        <fullName evidence="1">Amino acid degradation protein</fullName>
    </submittedName>
</protein>
<dbReference type="InterPro" id="IPR050072">
    <property type="entry name" value="Peptidase_M20A"/>
</dbReference>
<dbReference type="EMBL" id="CP019640">
    <property type="protein sequence ID" value="AQQ54254.1"/>
    <property type="molecule type" value="Genomic_DNA"/>
</dbReference>
<proteinExistence type="predicted"/>
<name>A0A1Q2L1K7_9BACL</name>
<evidence type="ECO:0000313" key="1">
    <source>
        <dbReference type="EMBL" id="AQQ54254.1"/>
    </source>
</evidence>
<dbReference type="Pfam" id="PF01546">
    <property type="entry name" value="Peptidase_M20"/>
    <property type="match status" value="1"/>
</dbReference>
<dbReference type="SUPFAM" id="SSF53187">
    <property type="entry name" value="Zn-dependent exopeptidases"/>
    <property type="match status" value="1"/>
</dbReference>
<dbReference type="PANTHER" id="PTHR43808:SF27">
    <property type="entry name" value="PROTEIN ROCB"/>
    <property type="match status" value="1"/>
</dbReference>
<dbReference type="InterPro" id="IPR002933">
    <property type="entry name" value="Peptidase_M20"/>
</dbReference>
<dbReference type="PIRSF" id="PIRSF010386">
    <property type="entry name" value="RocB"/>
    <property type="match status" value="1"/>
</dbReference>
<dbReference type="PANTHER" id="PTHR43808">
    <property type="entry name" value="ACETYLORNITHINE DEACETYLASE"/>
    <property type="match status" value="1"/>
</dbReference>
<dbReference type="Gene3D" id="3.40.630.10">
    <property type="entry name" value="Zn peptidases"/>
    <property type="match status" value="1"/>
</dbReference>
<dbReference type="Proteomes" id="UP000188184">
    <property type="component" value="Chromosome"/>
</dbReference>
<sequence length="537" mass="60803">MSLFWDTPDKLQQLVCELVSWQSVSLTEGEEVFPYKLKEKMEAIPYFQENPEHLELGQVNWGRQYLTALYKHADVAETIVLISHFDTVGTEEYGDLEELAYYPEALTAAFKNVPGELYADALADLKSGEYLFGRGIMDMKAGLALHMAMIEKAAAEQWPINLVLITVPDEEVNSAGMRYGTQKLLYLARHYQLEYVLFLNAEPVFPMQPGDENHYVYTGSIGKILPSALFYGRETHVGSPLAGISSSYISTYLTRLMEWNPAFRETDHGESTPLPVTIMQQDLKQGYSAQTPYRTSAYYNVIVMKKDADDVLEQFEAVAREAAANCNQDYLDMCMREGIQPVGEVSVLRFDELVEYATGKFGRDYVKDILTDTVMHPGWDVREKSMHITDVLLINCQELTPAIVLLFAPPFYPPVNSTGDPLVQACVEQITENARSKFGLAITQAHYFNGMSDLSYVNYGDRGDGWIVYENNTPIYGDDYSIPFETMKRLNAPVMNVGPFGKDAHKRSERLHKRNAFDEMPVLLEDMIKTILVKSRS</sequence>
<dbReference type="AlphaFoldDB" id="A0A1Q2L1K7"/>
<dbReference type="GO" id="GO:0016787">
    <property type="term" value="F:hydrolase activity"/>
    <property type="evidence" value="ECO:0007669"/>
    <property type="project" value="InterPro"/>
</dbReference>
<reference evidence="1 2" key="1">
    <citation type="submission" date="2017-02" db="EMBL/GenBank/DDBJ databases">
        <title>The complete genomic sequence of a novel cold adapted crude oil-degrading bacterium Planococcus qaidamina Y42.</title>
        <authorList>
            <person name="Yang R."/>
        </authorList>
    </citation>
    <scope>NUCLEOTIDE SEQUENCE [LARGE SCALE GENOMIC DNA]</scope>
    <source>
        <strain evidence="1 2">Y42</strain>
    </source>
</reference>